<dbReference type="AlphaFoldDB" id="A0A562IY71"/>
<evidence type="ECO:0000256" key="1">
    <source>
        <dbReference type="ARBA" id="ARBA00023239"/>
    </source>
</evidence>
<proteinExistence type="predicted"/>
<keyword evidence="4" id="KW-1185">Reference proteome</keyword>
<dbReference type="EMBL" id="VLKG01000004">
    <property type="protein sequence ID" value="TWH75803.1"/>
    <property type="molecule type" value="Genomic_DNA"/>
</dbReference>
<dbReference type="InterPro" id="IPR036568">
    <property type="entry name" value="GGCT-like_sf"/>
</dbReference>
<evidence type="ECO:0000313" key="3">
    <source>
        <dbReference type="EMBL" id="TWH75803.1"/>
    </source>
</evidence>
<dbReference type="PANTHER" id="PTHR12935">
    <property type="entry name" value="GAMMA-GLUTAMYLCYCLOTRANSFERASE"/>
    <property type="match status" value="1"/>
</dbReference>
<dbReference type="OrthoDB" id="5401862at2"/>
<dbReference type="InterPro" id="IPR013024">
    <property type="entry name" value="GGCT-like"/>
</dbReference>
<dbReference type="Pfam" id="PF13772">
    <property type="entry name" value="AIG2_2"/>
    <property type="match status" value="1"/>
</dbReference>
<dbReference type="Gene3D" id="3.10.490.10">
    <property type="entry name" value="Gamma-glutamyl cyclotransferase-like"/>
    <property type="match status" value="1"/>
</dbReference>
<dbReference type="RefSeq" id="WP_144571038.1">
    <property type="nucleotide sequence ID" value="NZ_VLKG01000004.1"/>
</dbReference>
<dbReference type="GO" id="GO:0003839">
    <property type="term" value="F:gamma-glutamylcyclotransferase activity"/>
    <property type="evidence" value="ECO:0007669"/>
    <property type="project" value="InterPro"/>
</dbReference>
<keyword evidence="1" id="KW-0456">Lyase</keyword>
<dbReference type="SUPFAM" id="SSF110857">
    <property type="entry name" value="Gamma-glutamyl cyclotransferase-like"/>
    <property type="match status" value="1"/>
</dbReference>
<evidence type="ECO:0000256" key="2">
    <source>
        <dbReference type="PIRSR" id="PIRSR617939-2"/>
    </source>
</evidence>
<evidence type="ECO:0000313" key="4">
    <source>
        <dbReference type="Proteomes" id="UP000319627"/>
    </source>
</evidence>
<dbReference type="Proteomes" id="UP000319627">
    <property type="component" value="Unassembled WGS sequence"/>
</dbReference>
<dbReference type="CDD" id="cd06661">
    <property type="entry name" value="GGCT_like"/>
    <property type="match status" value="1"/>
</dbReference>
<sequence length="183" mass="20010">MGDALDDHLLYFAYGPDMNPEQISSRCDEPKVFMVAHLPEYALKFFGYADRWDGGLESVVESPGDKVYGVLYKVNYSDADYLDACQGARLDGTGPYFQFPVEVIGEDGKTYSVFTYKKSTLGQTTLPSSGYVDYIVAGAVACGLPQDYIEALKATENKHTTESLPRKTDISKVLVGGHACNCG</sequence>
<protein>
    <submittedName>
        <fullName evidence="3">AIG2 family protein</fullName>
    </submittedName>
</protein>
<comment type="caution">
    <text evidence="3">The sequence shown here is derived from an EMBL/GenBank/DDBJ whole genome shotgun (WGS) entry which is preliminary data.</text>
</comment>
<dbReference type="PANTHER" id="PTHR12935:SF0">
    <property type="entry name" value="GAMMA-GLUTAMYLCYCLOTRANSFERASE"/>
    <property type="match status" value="1"/>
</dbReference>
<gene>
    <name evidence="3" type="ORF">LX59_01313</name>
</gene>
<name>A0A562IY71_9GAMM</name>
<feature type="binding site" evidence="2">
    <location>
        <position position="131"/>
    </location>
    <ligand>
        <name>substrate</name>
    </ligand>
</feature>
<reference evidence="3 4" key="1">
    <citation type="submission" date="2019-07" db="EMBL/GenBank/DDBJ databases">
        <title>Genomic Encyclopedia of Type Strains, Phase I: the one thousand microbial genomes (KMG-I) project.</title>
        <authorList>
            <person name="Kyrpides N."/>
        </authorList>
    </citation>
    <scope>NUCLEOTIDE SEQUENCE [LARGE SCALE GENOMIC DNA]</scope>
    <source>
        <strain evidence="3 4">DSM 375</strain>
    </source>
</reference>
<dbReference type="InterPro" id="IPR017939">
    <property type="entry name" value="G-Glutamylcylcotransferase"/>
</dbReference>
<accession>A0A562IY71</accession>
<organism evidence="3 4">
    <name type="scientific">Azomonas agilis</name>
    <dbReference type="NCBI Taxonomy" id="116849"/>
    <lineage>
        <taxon>Bacteria</taxon>
        <taxon>Pseudomonadati</taxon>
        <taxon>Pseudomonadota</taxon>
        <taxon>Gammaproteobacteria</taxon>
        <taxon>Pseudomonadales</taxon>
        <taxon>Pseudomonadaceae</taxon>
        <taxon>Azomonas</taxon>
    </lineage>
</organism>